<reference evidence="1 2" key="2">
    <citation type="journal article" date="2021" name="Curr. Genet.">
        <title>Genetic response to nitrogen starvation in the aggressive Eucalyptus foliar pathogen Teratosphaeria destructans.</title>
        <authorList>
            <person name="Havenga M."/>
            <person name="Wingfield B.D."/>
            <person name="Wingfield M.J."/>
            <person name="Dreyer L.L."/>
            <person name="Roets F."/>
            <person name="Aylward J."/>
        </authorList>
    </citation>
    <scope>NUCLEOTIDE SEQUENCE [LARGE SCALE GENOMIC DNA]</scope>
    <source>
        <strain evidence="1">CMW44962</strain>
    </source>
</reference>
<accession>A0A9W7VZI0</accession>
<keyword evidence="1" id="KW-0401">Integrin</keyword>
<comment type="caution">
    <text evidence="1">The sequence shown here is derived from an EMBL/GenBank/DDBJ whole genome shotgun (WGS) entry which is preliminary data.</text>
</comment>
<keyword evidence="2" id="KW-1185">Reference proteome</keyword>
<dbReference type="AlphaFoldDB" id="A0A9W7VZI0"/>
<gene>
    <name evidence="1" type="ORF">Tdes44962_MAKER04791</name>
</gene>
<proteinExistence type="predicted"/>
<dbReference type="EMBL" id="RIBY02002223">
    <property type="protein sequence ID" value="KAH9822115.1"/>
    <property type="molecule type" value="Genomic_DNA"/>
</dbReference>
<protein>
    <submittedName>
        <fullName evidence="1">Domain found in Plexins, Semaphorins and Integrins</fullName>
    </submittedName>
</protein>
<evidence type="ECO:0000313" key="2">
    <source>
        <dbReference type="Proteomes" id="UP001138500"/>
    </source>
</evidence>
<reference evidence="1 2" key="1">
    <citation type="journal article" date="2018" name="IMA Fungus">
        <title>IMA Genome-F 10: Nine draft genome sequences of Claviceps purpurea s.lat., including C. arundinis, C. humidiphila, and C. cf. spartinae, pseudomolecules for the pitch canker pathogen Fusarium circinatum, draft genome of Davidsoniella eucalypti, Grosmannia galeiformis, Quambalaria eucalypti, and Teratosphaeria destructans.</title>
        <authorList>
            <person name="Wingfield B.D."/>
            <person name="Liu M."/>
            <person name="Nguyen H.D."/>
            <person name="Lane F.A."/>
            <person name="Morgan S.W."/>
            <person name="De Vos L."/>
            <person name="Wilken P.M."/>
            <person name="Duong T.A."/>
            <person name="Aylward J."/>
            <person name="Coetzee M.P."/>
            <person name="Dadej K."/>
            <person name="De Beer Z.W."/>
            <person name="Findlay W."/>
            <person name="Havenga M."/>
            <person name="Kolarik M."/>
            <person name="Menzies J.G."/>
            <person name="Naidoo K."/>
            <person name="Pochopski O."/>
            <person name="Shoukouhi P."/>
            <person name="Santana Q.C."/>
            <person name="Seifert K.A."/>
            <person name="Soal N."/>
            <person name="Steenkamp E.T."/>
            <person name="Tatham C.T."/>
            <person name="van der Nest M.A."/>
            <person name="Wingfield M.J."/>
        </authorList>
    </citation>
    <scope>NUCLEOTIDE SEQUENCE [LARGE SCALE GENOMIC DNA]</scope>
    <source>
        <strain evidence="1">CMW44962</strain>
    </source>
</reference>
<name>A0A9W7VZI0_9PEZI</name>
<organism evidence="1 2">
    <name type="scientific">Teratosphaeria destructans</name>
    <dbReference type="NCBI Taxonomy" id="418781"/>
    <lineage>
        <taxon>Eukaryota</taxon>
        <taxon>Fungi</taxon>
        <taxon>Dikarya</taxon>
        <taxon>Ascomycota</taxon>
        <taxon>Pezizomycotina</taxon>
        <taxon>Dothideomycetes</taxon>
        <taxon>Dothideomycetidae</taxon>
        <taxon>Mycosphaerellales</taxon>
        <taxon>Teratosphaeriaceae</taxon>
        <taxon>Teratosphaeria</taxon>
    </lineage>
</organism>
<sequence length="90" mass="10341">MLSVVVTVLATVVAALLLWGLVMGVRELNRIFGTGTWNGWELEIKEDGTRVGRQWRRSNRFTSFFRGNAMKLTKESEQERVTERSRLLGQ</sequence>
<dbReference type="Proteomes" id="UP001138500">
    <property type="component" value="Unassembled WGS sequence"/>
</dbReference>
<evidence type="ECO:0000313" key="1">
    <source>
        <dbReference type="EMBL" id="KAH9822115.1"/>
    </source>
</evidence>
<dbReference type="GO" id="GO:0007229">
    <property type="term" value="P:integrin-mediated signaling pathway"/>
    <property type="evidence" value="ECO:0007669"/>
    <property type="project" value="UniProtKB-KW"/>
</dbReference>
<dbReference type="OrthoDB" id="5427091at2759"/>